<evidence type="ECO:0000256" key="5">
    <source>
        <dbReference type="ARBA" id="ARBA00022475"/>
    </source>
</evidence>
<evidence type="ECO:0000259" key="16">
    <source>
        <dbReference type="PROSITE" id="PS51384"/>
    </source>
</evidence>
<keyword evidence="5" id="KW-1003">Cell membrane</keyword>
<keyword evidence="12" id="KW-0325">Glycoprotein</keyword>
<dbReference type="AlphaFoldDB" id="A0AAD7MY95"/>
<keyword evidence="10" id="KW-0406">Ion transport</keyword>
<dbReference type="PROSITE" id="PS51384">
    <property type="entry name" value="FAD_FR"/>
    <property type="match status" value="1"/>
</dbReference>
<dbReference type="PANTHER" id="PTHR32361:SF9">
    <property type="entry name" value="FERRIC REDUCTASE TRANSMEMBRANE COMPONENT 3-RELATED"/>
    <property type="match status" value="1"/>
</dbReference>
<dbReference type="GO" id="GO:0006826">
    <property type="term" value="P:iron ion transport"/>
    <property type="evidence" value="ECO:0007669"/>
    <property type="project" value="TreeGrafter"/>
</dbReference>
<name>A0AAD7MY95_9AGAR</name>
<dbReference type="SFLD" id="SFLDS00052">
    <property type="entry name" value="Ferric_Reductase_Domain"/>
    <property type="match status" value="1"/>
</dbReference>
<proteinExistence type="inferred from homology"/>
<dbReference type="Proteomes" id="UP001215280">
    <property type="component" value="Unassembled WGS sequence"/>
</dbReference>
<evidence type="ECO:0000256" key="3">
    <source>
        <dbReference type="ARBA" id="ARBA00012668"/>
    </source>
</evidence>
<dbReference type="CDD" id="cd06186">
    <property type="entry name" value="NOX_Duox_like_FAD_NADP"/>
    <property type="match status" value="1"/>
</dbReference>
<evidence type="ECO:0000256" key="7">
    <source>
        <dbReference type="ARBA" id="ARBA00022982"/>
    </source>
</evidence>
<dbReference type="SUPFAM" id="SSF52343">
    <property type="entry name" value="Ferredoxin reductase-like, C-terminal NADP-linked domain"/>
    <property type="match status" value="1"/>
</dbReference>
<dbReference type="GO" id="GO:0005886">
    <property type="term" value="C:plasma membrane"/>
    <property type="evidence" value="ECO:0007669"/>
    <property type="project" value="UniProtKB-SubCell"/>
</dbReference>
<dbReference type="GO" id="GO:0006879">
    <property type="term" value="P:intracellular iron ion homeostasis"/>
    <property type="evidence" value="ECO:0007669"/>
    <property type="project" value="TreeGrafter"/>
</dbReference>
<dbReference type="SFLD" id="SFLDG01168">
    <property type="entry name" value="Ferric_reductase_subgroup_(FRE"/>
    <property type="match status" value="1"/>
</dbReference>
<dbReference type="InterPro" id="IPR051410">
    <property type="entry name" value="Ferric/Cupric_Reductase"/>
</dbReference>
<dbReference type="InterPro" id="IPR013121">
    <property type="entry name" value="Fe_red_NAD-bd_6"/>
</dbReference>
<keyword evidence="7" id="KW-0249">Electron transport</keyword>
<evidence type="ECO:0000256" key="1">
    <source>
        <dbReference type="ARBA" id="ARBA00004651"/>
    </source>
</evidence>
<keyword evidence="18" id="KW-1185">Reference proteome</keyword>
<dbReference type="Pfam" id="PF08030">
    <property type="entry name" value="NAD_binding_6"/>
    <property type="match status" value="1"/>
</dbReference>
<keyword evidence="8 15" id="KW-1133">Transmembrane helix</keyword>
<dbReference type="InterPro" id="IPR039261">
    <property type="entry name" value="FNR_nucleotide-bd"/>
</dbReference>
<gene>
    <name evidence="17" type="ORF">DFH07DRAFT_841753</name>
</gene>
<comment type="caution">
    <text evidence="17">The sequence shown here is derived from an EMBL/GenBank/DDBJ whole genome shotgun (WGS) entry which is preliminary data.</text>
</comment>
<protein>
    <recommendedName>
        <fullName evidence="3">ferric-chelate reductase (NADPH)</fullName>
        <ecNumber evidence="3">1.16.1.9</ecNumber>
    </recommendedName>
</protein>
<comment type="catalytic activity">
    <reaction evidence="13">
        <text>2 a Fe(II)-siderophore + NADP(+) + H(+) = 2 a Fe(III)-siderophore + NADPH</text>
        <dbReference type="Rhea" id="RHEA:28795"/>
        <dbReference type="Rhea" id="RHEA-COMP:11342"/>
        <dbReference type="Rhea" id="RHEA-COMP:11344"/>
        <dbReference type="ChEBI" id="CHEBI:15378"/>
        <dbReference type="ChEBI" id="CHEBI:29033"/>
        <dbReference type="ChEBI" id="CHEBI:29034"/>
        <dbReference type="ChEBI" id="CHEBI:57783"/>
        <dbReference type="ChEBI" id="CHEBI:58349"/>
        <dbReference type="EC" id="1.16.1.9"/>
    </reaction>
</comment>
<accession>A0AAD7MY95</accession>
<keyword evidence="9" id="KW-0560">Oxidoreductase</keyword>
<evidence type="ECO:0000256" key="9">
    <source>
        <dbReference type="ARBA" id="ARBA00023002"/>
    </source>
</evidence>
<evidence type="ECO:0000256" key="14">
    <source>
        <dbReference type="SAM" id="MobiDB-lite"/>
    </source>
</evidence>
<evidence type="ECO:0000256" key="6">
    <source>
        <dbReference type="ARBA" id="ARBA00022692"/>
    </source>
</evidence>
<evidence type="ECO:0000313" key="17">
    <source>
        <dbReference type="EMBL" id="KAJ7737766.1"/>
    </source>
</evidence>
<dbReference type="GO" id="GO:0052851">
    <property type="term" value="F:ferric-chelate reductase (NADPH) activity"/>
    <property type="evidence" value="ECO:0007669"/>
    <property type="project" value="UniProtKB-EC"/>
</dbReference>
<dbReference type="Pfam" id="PF01794">
    <property type="entry name" value="Ferric_reduct"/>
    <property type="match status" value="1"/>
</dbReference>
<dbReference type="InterPro" id="IPR017927">
    <property type="entry name" value="FAD-bd_FR_type"/>
</dbReference>
<feature type="region of interest" description="Disordered" evidence="14">
    <location>
        <begin position="347"/>
        <end position="378"/>
    </location>
</feature>
<evidence type="ECO:0000313" key="18">
    <source>
        <dbReference type="Proteomes" id="UP001215280"/>
    </source>
</evidence>
<keyword evidence="11 15" id="KW-0472">Membrane</keyword>
<feature type="transmembrane region" description="Helical" evidence="15">
    <location>
        <begin position="29"/>
        <end position="51"/>
    </location>
</feature>
<dbReference type="Pfam" id="PF08022">
    <property type="entry name" value="FAD_binding_8"/>
    <property type="match status" value="1"/>
</dbReference>
<dbReference type="Gene3D" id="3.40.50.80">
    <property type="entry name" value="Nucleotide-binding domain of ferredoxin-NADP reductase (FNR) module"/>
    <property type="match status" value="1"/>
</dbReference>
<dbReference type="InterPro" id="IPR013112">
    <property type="entry name" value="FAD-bd_8"/>
</dbReference>
<evidence type="ECO:0000256" key="15">
    <source>
        <dbReference type="SAM" id="Phobius"/>
    </source>
</evidence>
<evidence type="ECO:0000256" key="8">
    <source>
        <dbReference type="ARBA" id="ARBA00022989"/>
    </source>
</evidence>
<keyword evidence="6 15" id="KW-0812">Transmembrane</keyword>
<dbReference type="InterPro" id="IPR013130">
    <property type="entry name" value="Fe3_Rdtase_TM_dom"/>
</dbReference>
<organism evidence="17 18">
    <name type="scientific">Mycena maculata</name>
    <dbReference type="NCBI Taxonomy" id="230809"/>
    <lineage>
        <taxon>Eukaryota</taxon>
        <taxon>Fungi</taxon>
        <taxon>Dikarya</taxon>
        <taxon>Basidiomycota</taxon>
        <taxon>Agaricomycotina</taxon>
        <taxon>Agaricomycetes</taxon>
        <taxon>Agaricomycetidae</taxon>
        <taxon>Agaricales</taxon>
        <taxon>Marasmiineae</taxon>
        <taxon>Mycenaceae</taxon>
        <taxon>Mycena</taxon>
    </lineage>
</organism>
<evidence type="ECO:0000256" key="2">
    <source>
        <dbReference type="ARBA" id="ARBA00006278"/>
    </source>
</evidence>
<evidence type="ECO:0000256" key="4">
    <source>
        <dbReference type="ARBA" id="ARBA00022448"/>
    </source>
</evidence>
<dbReference type="EC" id="1.16.1.9" evidence="3"/>
<comment type="subcellular location">
    <subcellularLocation>
        <location evidence="1">Cell membrane</location>
        <topology evidence="1">Multi-pass membrane protein</topology>
    </subcellularLocation>
</comment>
<dbReference type="PANTHER" id="PTHR32361">
    <property type="entry name" value="FERRIC/CUPRIC REDUCTASE TRANSMEMBRANE COMPONENT"/>
    <property type="match status" value="1"/>
</dbReference>
<keyword evidence="4" id="KW-0813">Transport</keyword>
<feature type="transmembrane region" description="Helical" evidence="15">
    <location>
        <begin position="76"/>
        <end position="100"/>
    </location>
</feature>
<dbReference type="GO" id="GO:0015677">
    <property type="term" value="P:copper ion import"/>
    <property type="evidence" value="ECO:0007669"/>
    <property type="project" value="TreeGrafter"/>
</dbReference>
<feature type="domain" description="FAD-binding FR-type" evidence="16">
    <location>
        <begin position="277"/>
        <end position="431"/>
    </location>
</feature>
<dbReference type="SUPFAM" id="SSF63380">
    <property type="entry name" value="Riboflavin synthase domain-like"/>
    <property type="match status" value="1"/>
</dbReference>
<evidence type="ECO:0000256" key="13">
    <source>
        <dbReference type="ARBA" id="ARBA00048483"/>
    </source>
</evidence>
<dbReference type="InterPro" id="IPR017938">
    <property type="entry name" value="Riboflavin_synthase-like_b-brl"/>
</dbReference>
<comment type="similarity">
    <text evidence="2">Belongs to the ferric reductase (FRE) family.</text>
</comment>
<sequence>MEPSVQSLKGVDPDRIARTARASLYPKQVWYFLATFLALISACHLVSVLHLRWTRRNAPQSTDAPLRHGVSWRPGVYTLNVADFLLAAMYIGVLFTWTFINTTNTLGRKYDPKYWANRCGHIAGSQLPLMAALGMKNNFISFLTGVGFDKLQRLHRTAARVICVMLWVHGFGRVSTASWPPSSSLSGDQTQSWFKSGVMGASALTLLCFLSVRPLRSRNYEAFRYIHLVFALLTLVGSYVHASNSGNGSYVWPALFLWGLDRALRFARIVLLNSQLFQRSDRTVASDATVSVLSPHFLRILVDTPPYFRWRAGQCAYITIPGAYPTSATETHPFTIANAPHEADLTMSDEASLSGEPPKDTDPGAASEKASSEGGYASEGARHPRLMFILRVREGFTKRLLESALARSDGNGVNQHFKALVDGPYGSPPTVKGFQTVVFICGGSGVSFVLPLFLDLVQAARAKTNPRCTRVVFVWAIRDPNQITWIADALLGIHPAEAALGIDIDIRLHVTAAPEDTQSFESDRSSILTDPELASGTDLGTEKVDSTPKQRLLALPGVRLVQGRPDIKAILQTEIDAARGAVSISVCGTTELAQNVRRALSGGVARFVDVLRRGPSVSLHVEDFE</sequence>
<evidence type="ECO:0000256" key="11">
    <source>
        <dbReference type="ARBA" id="ARBA00023136"/>
    </source>
</evidence>
<evidence type="ECO:0000256" key="12">
    <source>
        <dbReference type="ARBA" id="ARBA00023180"/>
    </source>
</evidence>
<reference evidence="17" key="1">
    <citation type="submission" date="2023-03" db="EMBL/GenBank/DDBJ databases">
        <title>Massive genome expansion in bonnet fungi (Mycena s.s.) driven by repeated elements and novel gene families across ecological guilds.</title>
        <authorList>
            <consortium name="Lawrence Berkeley National Laboratory"/>
            <person name="Harder C.B."/>
            <person name="Miyauchi S."/>
            <person name="Viragh M."/>
            <person name="Kuo A."/>
            <person name="Thoen E."/>
            <person name="Andreopoulos B."/>
            <person name="Lu D."/>
            <person name="Skrede I."/>
            <person name="Drula E."/>
            <person name="Henrissat B."/>
            <person name="Morin E."/>
            <person name="Kohler A."/>
            <person name="Barry K."/>
            <person name="LaButti K."/>
            <person name="Morin E."/>
            <person name="Salamov A."/>
            <person name="Lipzen A."/>
            <person name="Mereny Z."/>
            <person name="Hegedus B."/>
            <person name="Baldrian P."/>
            <person name="Stursova M."/>
            <person name="Weitz H."/>
            <person name="Taylor A."/>
            <person name="Grigoriev I.V."/>
            <person name="Nagy L.G."/>
            <person name="Martin F."/>
            <person name="Kauserud H."/>
        </authorList>
    </citation>
    <scope>NUCLEOTIDE SEQUENCE</scope>
    <source>
        <strain evidence="17">CBHHK188m</strain>
    </source>
</reference>
<dbReference type="EMBL" id="JARJLG010000141">
    <property type="protein sequence ID" value="KAJ7737766.1"/>
    <property type="molecule type" value="Genomic_DNA"/>
</dbReference>
<evidence type="ECO:0000256" key="10">
    <source>
        <dbReference type="ARBA" id="ARBA00023065"/>
    </source>
</evidence>